<dbReference type="AlphaFoldDB" id="A0A133XEK4"/>
<evidence type="ECO:0000259" key="2">
    <source>
        <dbReference type="Pfam" id="PF13649"/>
    </source>
</evidence>
<sequence length="219" mass="23829">MSTNDHEAFWSARYRDAGDNYLFGTAPNKFLAQQAARFSAGMTVLSVADGEGRNAVWLAEQGCQVTATEISPVALEKAAKLARGRHVATIEATAGPRVDFVQADILNWDWPVAEFDAVVGIFIQFASADERPRQLAGMKQAVKAGGLLLLHGYTPKQLEYRTGGPSAVEQLYTEALLREAFADWEILRFAEYEDTLEEGAAHSGRSALIDLVARKPGAV</sequence>
<dbReference type="Proteomes" id="UP000070186">
    <property type="component" value="Unassembled WGS sequence"/>
</dbReference>
<organism evidence="3 4">
    <name type="scientific">Dechloromonas denitrificans</name>
    <dbReference type="NCBI Taxonomy" id="281362"/>
    <lineage>
        <taxon>Bacteria</taxon>
        <taxon>Pseudomonadati</taxon>
        <taxon>Pseudomonadota</taxon>
        <taxon>Betaproteobacteria</taxon>
        <taxon>Rhodocyclales</taxon>
        <taxon>Azonexaceae</taxon>
        <taxon>Dechloromonas</taxon>
    </lineage>
</organism>
<dbReference type="PANTHER" id="PTHR43861">
    <property type="entry name" value="TRANS-ACONITATE 2-METHYLTRANSFERASE-RELATED"/>
    <property type="match status" value="1"/>
</dbReference>
<dbReference type="GO" id="GO:0032259">
    <property type="term" value="P:methylation"/>
    <property type="evidence" value="ECO:0007669"/>
    <property type="project" value="UniProtKB-KW"/>
</dbReference>
<evidence type="ECO:0000256" key="1">
    <source>
        <dbReference type="ARBA" id="ARBA00022679"/>
    </source>
</evidence>
<dbReference type="CDD" id="cd02440">
    <property type="entry name" value="AdoMet_MTases"/>
    <property type="match status" value="1"/>
</dbReference>
<reference evidence="3 4" key="1">
    <citation type="submission" date="2015-12" db="EMBL/GenBank/DDBJ databases">
        <title>Nitrous oxide reduction kinetics distinguish bacteria harboring typical versus atypical NosZ.</title>
        <authorList>
            <person name="Yoon S."/>
            <person name="Nissen S."/>
            <person name="Park D."/>
            <person name="Sanford R.A."/>
            <person name="Loeffler F.E."/>
        </authorList>
    </citation>
    <scope>NUCLEOTIDE SEQUENCE [LARGE SCALE GENOMIC DNA]</scope>
    <source>
        <strain evidence="3 4">ATCC BAA-841</strain>
    </source>
</reference>
<dbReference type="Gene3D" id="3.40.50.150">
    <property type="entry name" value="Vaccinia Virus protein VP39"/>
    <property type="match status" value="1"/>
</dbReference>
<evidence type="ECO:0000313" key="4">
    <source>
        <dbReference type="Proteomes" id="UP000070186"/>
    </source>
</evidence>
<accession>A0A133XEK4</accession>
<feature type="domain" description="Methyltransferase" evidence="2">
    <location>
        <begin position="44"/>
        <end position="146"/>
    </location>
</feature>
<dbReference type="InterPro" id="IPR029063">
    <property type="entry name" value="SAM-dependent_MTases_sf"/>
</dbReference>
<gene>
    <name evidence="3" type="ORF">AT959_15510</name>
</gene>
<dbReference type="GO" id="GO:0008168">
    <property type="term" value="F:methyltransferase activity"/>
    <property type="evidence" value="ECO:0007669"/>
    <property type="project" value="UniProtKB-KW"/>
</dbReference>
<keyword evidence="4" id="KW-1185">Reference proteome</keyword>
<comment type="caution">
    <text evidence="3">The sequence shown here is derived from an EMBL/GenBank/DDBJ whole genome shotgun (WGS) entry which is preliminary data.</text>
</comment>
<dbReference type="EMBL" id="LODL01000035">
    <property type="protein sequence ID" value="KXB29372.1"/>
    <property type="molecule type" value="Genomic_DNA"/>
</dbReference>
<evidence type="ECO:0000313" key="3">
    <source>
        <dbReference type="EMBL" id="KXB29372.1"/>
    </source>
</evidence>
<protein>
    <submittedName>
        <fullName evidence="3">SAM-dependent methyltransferase</fullName>
    </submittedName>
</protein>
<dbReference type="SUPFAM" id="SSF53335">
    <property type="entry name" value="S-adenosyl-L-methionine-dependent methyltransferases"/>
    <property type="match status" value="1"/>
</dbReference>
<dbReference type="InterPro" id="IPR041698">
    <property type="entry name" value="Methyltransf_25"/>
</dbReference>
<keyword evidence="1 3" id="KW-0808">Transferase</keyword>
<keyword evidence="3" id="KW-0489">Methyltransferase</keyword>
<dbReference type="Pfam" id="PF13649">
    <property type="entry name" value="Methyltransf_25"/>
    <property type="match status" value="1"/>
</dbReference>
<dbReference type="PANTHER" id="PTHR43861:SF3">
    <property type="entry name" value="PUTATIVE (AFU_ORTHOLOGUE AFUA_2G14390)-RELATED"/>
    <property type="match status" value="1"/>
</dbReference>
<dbReference type="RefSeq" id="WP_066884870.1">
    <property type="nucleotide sequence ID" value="NZ_LODL01000035.1"/>
</dbReference>
<proteinExistence type="predicted"/>
<dbReference type="STRING" id="281362.AT959_15510"/>
<name>A0A133XEK4_9RHOO</name>